<organism evidence="2 3">
    <name type="scientific">Corynebacterium glaucum</name>
    <dbReference type="NCBI Taxonomy" id="187491"/>
    <lineage>
        <taxon>Bacteria</taxon>
        <taxon>Bacillati</taxon>
        <taxon>Actinomycetota</taxon>
        <taxon>Actinomycetes</taxon>
        <taxon>Mycobacteriales</taxon>
        <taxon>Corynebacteriaceae</taxon>
        <taxon>Corynebacterium</taxon>
    </lineage>
</organism>
<keyword evidence="1" id="KW-1133">Transmembrane helix</keyword>
<evidence type="ECO:0000256" key="1">
    <source>
        <dbReference type="SAM" id="Phobius"/>
    </source>
</evidence>
<keyword evidence="3" id="KW-1185">Reference proteome</keyword>
<feature type="transmembrane region" description="Helical" evidence="1">
    <location>
        <begin position="74"/>
        <end position="92"/>
    </location>
</feature>
<evidence type="ECO:0000313" key="3">
    <source>
        <dbReference type="Proteomes" id="UP000217209"/>
    </source>
</evidence>
<feature type="transmembrane region" description="Helical" evidence="1">
    <location>
        <begin position="179"/>
        <end position="201"/>
    </location>
</feature>
<proteinExistence type="predicted"/>
<reference evidence="2 3" key="1">
    <citation type="submission" date="2016-12" db="EMBL/GenBank/DDBJ databases">
        <authorList>
            <person name="Song W.-J."/>
            <person name="Kurnit D.M."/>
        </authorList>
    </citation>
    <scope>NUCLEOTIDE SEQUENCE [LARGE SCALE GENOMIC DNA]</scope>
    <source>
        <strain evidence="2 3">DSM 30827</strain>
    </source>
</reference>
<protein>
    <submittedName>
        <fullName evidence="2">Uncharacterized protein</fullName>
    </submittedName>
</protein>
<gene>
    <name evidence="2" type="ORF">CGLAU_11360</name>
</gene>
<feature type="transmembrane region" description="Helical" evidence="1">
    <location>
        <begin position="233"/>
        <end position="250"/>
    </location>
</feature>
<dbReference type="Proteomes" id="UP000217209">
    <property type="component" value="Chromosome"/>
</dbReference>
<dbReference type="RefSeq" id="WP_095660790.1">
    <property type="nucleotide sequence ID" value="NZ_CP019688.1"/>
</dbReference>
<dbReference type="EMBL" id="CP019688">
    <property type="protein sequence ID" value="AQQ16203.1"/>
    <property type="molecule type" value="Genomic_DNA"/>
</dbReference>
<keyword evidence="1" id="KW-0472">Membrane</keyword>
<dbReference type="AlphaFoldDB" id="A0A1Q2HZE6"/>
<evidence type="ECO:0000313" key="2">
    <source>
        <dbReference type="EMBL" id="AQQ16203.1"/>
    </source>
</evidence>
<keyword evidence="1" id="KW-0812">Transmembrane</keyword>
<name>A0A1Q2HZE6_9CORY</name>
<feature type="transmembrane region" description="Helical" evidence="1">
    <location>
        <begin position="145"/>
        <end position="167"/>
    </location>
</feature>
<accession>A0A1Q2HZE6</accession>
<dbReference type="OrthoDB" id="3463898at2"/>
<feature type="transmembrane region" description="Helical" evidence="1">
    <location>
        <begin position="257"/>
        <end position="275"/>
    </location>
</feature>
<dbReference type="KEGG" id="cgv:CGLAU_11360"/>
<feature type="transmembrane region" description="Helical" evidence="1">
    <location>
        <begin position="440"/>
        <end position="461"/>
    </location>
</feature>
<sequence length="464" mass="48171">MGVDAGLKAYGALLVLAVTWPFLVPAGVGEAFALRDMLVFDQMALTRASLGYGDLAARNVPQDALLGIVPWPMLALRMIMVGAAIAAAVSAYRLGRSSLGKAAAMTVLLWNPFVIERLLQGHWSLVAAAWLLPAVALAPPAQATLAHWLASLTPTGAIAAATFARGWRGLLTTTLTCAPWVVAGLLTPAAATSSAASAALFAPRAETFVGTLGALLGLGGIWNADAVPESRNLGFALFGIGLFAILALGWRAVNTRWLVLAGIGFAIALASWAGLLAPLIETVPGAGLLRDSQKWLILTLPACTAAAGALTPKLAGTALLMALLQVPDAPLALRALTPTAIEFPAIDHRGRDVFFADRPALIDIGGRVVVDPAPKVMNAVESGLLLVDGTVADPPSPRWLAAQRAQNDLEALKSLGIGVVVYPDGDLLETGAEQRGLPPLGIALFALWCAAPLFGVTRITLRKY</sequence>